<evidence type="ECO:0000256" key="1">
    <source>
        <dbReference type="SAM" id="MobiDB-lite"/>
    </source>
</evidence>
<keyword evidence="3" id="KW-1185">Reference proteome</keyword>
<gene>
    <name evidence="2" type="ORF">JX265_005877</name>
</gene>
<name>A0A9Q0AR54_9PEZI</name>
<evidence type="ECO:0000313" key="3">
    <source>
        <dbReference type="Proteomes" id="UP000829685"/>
    </source>
</evidence>
<accession>A0A9Q0AR54</accession>
<dbReference type="EMBL" id="JAFIMR010000012">
    <property type="protein sequence ID" value="KAI1871891.1"/>
    <property type="molecule type" value="Genomic_DNA"/>
</dbReference>
<dbReference type="Proteomes" id="UP000829685">
    <property type="component" value="Unassembled WGS sequence"/>
</dbReference>
<dbReference type="AlphaFoldDB" id="A0A9Q0AR54"/>
<protein>
    <submittedName>
        <fullName evidence="2">Uncharacterized protein</fullName>
    </submittedName>
</protein>
<feature type="region of interest" description="Disordered" evidence="1">
    <location>
        <begin position="1"/>
        <end position="56"/>
    </location>
</feature>
<organism evidence="2 3">
    <name type="scientific">Neoarthrinium moseri</name>
    <dbReference type="NCBI Taxonomy" id="1658444"/>
    <lineage>
        <taxon>Eukaryota</taxon>
        <taxon>Fungi</taxon>
        <taxon>Dikarya</taxon>
        <taxon>Ascomycota</taxon>
        <taxon>Pezizomycotina</taxon>
        <taxon>Sordariomycetes</taxon>
        <taxon>Xylariomycetidae</taxon>
        <taxon>Amphisphaeriales</taxon>
        <taxon>Apiosporaceae</taxon>
        <taxon>Neoarthrinium</taxon>
    </lineage>
</organism>
<feature type="compositionally biased region" description="Polar residues" evidence="1">
    <location>
        <begin position="32"/>
        <end position="56"/>
    </location>
</feature>
<proteinExistence type="predicted"/>
<sequence length="193" mass="20975">MDQSGNCDGLPSTATGPRLVGSGHDKERRRSSTFVVASAERSQISGLHDGNISNSTEEASLVHTATHPGGRDRQNLQEGARWGDINSKSKPSQWCRRSLDWAFVAPRPAETFIMLPPPKSPPNSDDTSNPQLPRDLLYVSYATPPRVQVIASTARLDWYQLAALVALSMRQPQDFGNTAETTTHGSSLTPPVI</sequence>
<comment type="caution">
    <text evidence="2">The sequence shown here is derived from an EMBL/GenBank/DDBJ whole genome shotgun (WGS) entry which is preliminary data.</text>
</comment>
<reference evidence="2" key="1">
    <citation type="submission" date="2021-03" db="EMBL/GenBank/DDBJ databases">
        <title>Revisited historic fungal species revealed as producer of novel bioactive compounds through whole genome sequencing and comparative genomics.</title>
        <authorList>
            <person name="Vignolle G.A."/>
            <person name="Hochenegger N."/>
            <person name="Mach R.L."/>
            <person name="Mach-Aigner A.R."/>
            <person name="Javad Rahimi M."/>
            <person name="Salim K.A."/>
            <person name="Chan C.M."/>
            <person name="Lim L.B.L."/>
            <person name="Cai F."/>
            <person name="Druzhinina I.S."/>
            <person name="U'Ren J.M."/>
            <person name="Derntl C."/>
        </authorList>
    </citation>
    <scope>NUCLEOTIDE SEQUENCE</scope>
    <source>
        <strain evidence="2">TUCIM 5799</strain>
    </source>
</reference>
<evidence type="ECO:0000313" key="2">
    <source>
        <dbReference type="EMBL" id="KAI1871891.1"/>
    </source>
</evidence>